<dbReference type="AlphaFoldDB" id="A0A3P8CCL1"/>
<sequence length="438" mass="50253">MFRFLKTYERLCKSSLNQFGNTVRAKCLEVFENYHQRCMEDVKMFIETDAWQKVPVKRGFSWHLLPEFREPCKLKQQTGHNNPAEELVEWHLATDPETCNPFEVTNLRDVQDSDSISESSGSDDSDIFDEAQPALNEEDDLMDEQQLPAFHTPARRLPIDQLGPLLSNSALILLRFFGRYLQFACLLESVAADVIVPLAELYEYYFVSVYSEENALSAESLVTFMNRVVGVESLIFVSDQLVDVLPVIEPLLPKIKQAFLRLFTSQSLKPARLMRKPAYCAVGKVFVNYGGILENMSAVNWDVKELMQRHSPFTDIIIEELKKLQAFLTPRTPQICIPEEVWTTVWCGLGEKLFAILVEGFSDAKKCTDEGRALMQRNFQQLLINLETIAEKKLTAGKDLVENYIKAFYMNDASIEQWIKENRSVCKICFITFGKSLM</sequence>
<evidence type="ECO:0000313" key="2">
    <source>
        <dbReference type="EMBL" id="VDP18708.1"/>
    </source>
</evidence>
<evidence type="ECO:0000259" key="1">
    <source>
        <dbReference type="Pfam" id="PF10474"/>
    </source>
</evidence>
<dbReference type="GO" id="GO:0000149">
    <property type="term" value="F:SNARE binding"/>
    <property type="evidence" value="ECO:0007669"/>
    <property type="project" value="TreeGrafter"/>
</dbReference>
<keyword evidence="3" id="KW-1185">Reference proteome</keyword>
<dbReference type="Proteomes" id="UP000270296">
    <property type="component" value="Unassembled WGS sequence"/>
</dbReference>
<gene>
    <name evidence="2" type="ORF">SBAD_LOCUS8701</name>
</gene>
<proteinExistence type="predicted"/>
<name>A0A3P8CCL1_9BILA</name>
<dbReference type="Pfam" id="PF10474">
    <property type="entry name" value="Syndetin_C"/>
    <property type="match status" value="1"/>
</dbReference>
<dbReference type="GO" id="GO:0005829">
    <property type="term" value="C:cytosol"/>
    <property type="evidence" value="ECO:0007669"/>
    <property type="project" value="GOC"/>
</dbReference>
<dbReference type="PANTHER" id="PTHR13258:SF0">
    <property type="entry name" value="SYNDETIN"/>
    <property type="match status" value="1"/>
</dbReference>
<feature type="domain" description="Syndetin C-terminal" evidence="1">
    <location>
        <begin position="223"/>
        <end position="423"/>
    </location>
</feature>
<organism evidence="2 3">
    <name type="scientific">Soboliphyme baturini</name>
    <dbReference type="NCBI Taxonomy" id="241478"/>
    <lineage>
        <taxon>Eukaryota</taxon>
        <taxon>Metazoa</taxon>
        <taxon>Ecdysozoa</taxon>
        <taxon>Nematoda</taxon>
        <taxon>Enoplea</taxon>
        <taxon>Dorylaimia</taxon>
        <taxon>Dioctophymatida</taxon>
        <taxon>Dioctophymatoidea</taxon>
        <taxon>Soboliphymatidae</taxon>
        <taxon>Soboliphyme</taxon>
    </lineage>
</organism>
<dbReference type="InterPro" id="IPR019514">
    <property type="entry name" value="Syndetin_C"/>
</dbReference>
<dbReference type="EMBL" id="UZAM01011870">
    <property type="protein sequence ID" value="VDP18708.1"/>
    <property type="molecule type" value="Genomic_DNA"/>
</dbReference>
<dbReference type="InterPro" id="IPR040047">
    <property type="entry name" value="VPS50"/>
</dbReference>
<dbReference type="GO" id="GO:1990745">
    <property type="term" value="C:EARP complex"/>
    <property type="evidence" value="ECO:0007669"/>
    <property type="project" value="InterPro"/>
</dbReference>
<dbReference type="GO" id="GO:0042147">
    <property type="term" value="P:retrograde transport, endosome to Golgi"/>
    <property type="evidence" value="ECO:0007669"/>
    <property type="project" value="InterPro"/>
</dbReference>
<reference evidence="2 3" key="1">
    <citation type="submission" date="2018-11" db="EMBL/GenBank/DDBJ databases">
        <authorList>
            <consortium name="Pathogen Informatics"/>
        </authorList>
    </citation>
    <scope>NUCLEOTIDE SEQUENCE [LARGE SCALE GENOMIC DNA]</scope>
</reference>
<evidence type="ECO:0000313" key="3">
    <source>
        <dbReference type="Proteomes" id="UP000270296"/>
    </source>
</evidence>
<accession>A0A3P8CCL1</accession>
<dbReference type="OrthoDB" id="10263345at2759"/>
<dbReference type="GO" id="GO:0032456">
    <property type="term" value="P:endocytic recycling"/>
    <property type="evidence" value="ECO:0007669"/>
    <property type="project" value="InterPro"/>
</dbReference>
<dbReference type="PANTHER" id="PTHR13258">
    <property type="entry name" value="SYNDETIN"/>
    <property type="match status" value="1"/>
</dbReference>
<protein>
    <recommendedName>
        <fullName evidence="1">Syndetin C-terminal domain-containing protein</fullName>
    </recommendedName>
</protein>